<dbReference type="Proteomes" id="UP000193467">
    <property type="component" value="Unassembled WGS sequence"/>
</dbReference>
<dbReference type="OrthoDB" id="2564904at2759"/>
<dbReference type="InParanoid" id="A0A1Y2G5A9"/>
<proteinExistence type="predicted"/>
<keyword evidence="2" id="KW-0732">Signal</keyword>
<feature type="region of interest" description="Disordered" evidence="1">
    <location>
        <begin position="313"/>
        <end position="332"/>
    </location>
</feature>
<organism evidence="3 4">
    <name type="scientific">Leucosporidium creatinivorum</name>
    <dbReference type="NCBI Taxonomy" id="106004"/>
    <lineage>
        <taxon>Eukaryota</taxon>
        <taxon>Fungi</taxon>
        <taxon>Dikarya</taxon>
        <taxon>Basidiomycota</taxon>
        <taxon>Pucciniomycotina</taxon>
        <taxon>Microbotryomycetes</taxon>
        <taxon>Leucosporidiales</taxon>
        <taxon>Leucosporidium</taxon>
    </lineage>
</organism>
<dbReference type="AlphaFoldDB" id="A0A1Y2G5A9"/>
<gene>
    <name evidence="3" type="ORF">BCR35DRAFT_349035</name>
</gene>
<protein>
    <recommendedName>
        <fullName evidence="5">Macrofage activating glycoprotein</fullName>
    </recommendedName>
</protein>
<keyword evidence="4" id="KW-1185">Reference proteome</keyword>
<evidence type="ECO:0000313" key="4">
    <source>
        <dbReference type="Proteomes" id="UP000193467"/>
    </source>
</evidence>
<feature type="signal peptide" evidence="2">
    <location>
        <begin position="1"/>
        <end position="17"/>
    </location>
</feature>
<evidence type="ECO:0000256" key="1">
    <source>
        <dbReference type="SAM" id="MobiDB-lite"/>
    </source>
</evidence>
<comment type="caution">
    <text evidence="3">The sequence shown here is derived from an EMBL/GenBank/DDBJ whole genome shotgun (WGS) entry which is preliminary data.</text>
</comment>
<reference evidence="3 4" key="1">
    <citation type="submission" date="2016-07" db="EMBL/GenBank/DDBJ databases">
        <title>Pervasive Adenine N6-methylation of Active Genes in Fungi.</title>
        <authorList>
            <consortium name="DOE Joint Genome Institute"/>
            <person name="Mondo S.J."/>
            <person name="Dannebaum R.O."/>
            <person name="Kuo R.C."/>
            <person name="Labutti K."/>
            <person name="Haridas S."/>
            <person name="Kuo A."/>
            <person name="Salamov A."/>
            <person name="Ahrendt S.R."/>
            <person name="Lipzen A."/>
            <person name="Sullivan W."/>
            <person name="Andreopoulos W.B."/>
            <person name="Clum A."/>
            <person name="Lindquist E."/>
            <person name="Daum C."/>
            <person name="Ramamoorthy G.K."/>
            <person name="Gryganskyi A."/>
            <person name="Culley D."/>
            <person name="Magnuson J.K."/>
            <person name="James T.Y."/>
            <person name="O'Malley M.A."/>
            <person name="Stajich J.E."/>
            <person name="Spatafora J.W."/>
            <person name="Visel A."/>
            <person name="Grigoriev I.V."/>
        </authorList>
    </citation>
    <scope>NUCLEOTIDE SEQUENCE [LARGE SCALE GENOMIC DNA]</scope>
    <source>
        <strain evidence="3 4">62-1032</strain>
    </source>
</reference>
<feature type="chain" id="PRO_5011965796" description="Macrofage activating glycoprotein" evidence="2">
    <location>
        <begin position="18"/>
        <end position="423"/>
    </location>
</feature>
<accession>A0A1Y2G5A9</accession>
<name>A0A1Y2G5A9_9BASI</name>
<evidence type="ECO:0008006" key="5">
    <source>
        <dbReference type="Google" id="ProtNLM"/>
    </source>
</evidence>
<dbReference type="EMBL" id="MCGR01000001">
    <property type="protein sequence ID" value="ORY92690.1"/>
    <property type="molecule type" value="Genomic_DNA"/>
</dbReference>
<dbReference type="STRING" id="106004.A0A1Y2G5A9"/>
<sequence>MLAQALLVAAAASAVVAQDDFVPLAAKRFEWTNLPYQADTSDGERGRQAGYNRCNATTAGEDSLCQTAVINSLDDFCLWAPPVPGDVVGNIEGEMVAWCTRGEQYGARTIPAGALTGVQFIRTPHYVQVTGRIDQTLINIGADDDGGEMDPHGADQRGNPLGGLLFSNSFGPAVTNGTSSSGVAFQQVVQWHNFMGANLFCLKACDPSWEDGWRMCEHIYDRIGCNANAPAAYEDGVFESCLGDDQLPPGIYVGENGATSTYSQPGEGVVISTLPYVPAIPSTSSCTPYESAAIYNQPGGAAGITTTSAASSASTSSASSTSMNSTSSGLSSASASANSTTSALSSASASNSSSTATSTLSSASSAVSSLSSAISSRTDAGGNLVASSTSDGAASATSAPASGAGQLVPIGRLLALMGFVAIV</sequence>
<evidence type="ECO:0000256" key="2">
    <source>
        <dbReference type="SAM" id="SignalP"/>
    </source>
</evidence>
<evidence type="ECO:0000313" key="3">
    <source>
        <dbReference type="EMBL" id="ORY92690.1"/>
    </source>
</evidence>